<dbReference type="GO" id="GO:0003677">
    <property type="term" value="F:DNA binding"/>
    <property type="evidence" value="ECO:0007669"/>
    <property type="project" value="UniProtKB-KW"/>
</dbReference>
<reference evidence="4" key="1">
    <citation type="submission" date="2019-09" db="EMBL/GenBank/DDBJ databases">
        <title>Draft genome information of white flower Hibiscus syriacus.</title>
        <authorList>
            <person name="Kim Y.-M."/>
        </authorList>
    </citation>
    <scope>NUCLEOTIDE SEQUENCE [LARGE SCALE GENOMIC DNA]</scope>
    <source>
        <strain evidence="4">YM2019G1</strain>
    </source>
</reference>
<dbReference type="PANTHER" id="PTHR47075:SF9">
    <property type="entry name" value="TRANSCRIPTION FACTOR BHLH47"/>
    <property type="match status" value="1"/>
</dbReference>
<name>A0A6A3CQJ0_HIBSY</name>
<organism evidence="4 5">
    <name type="scientific">Hibiscus syriacus</name>
    <name type="common">Rose of Sharon</name>
    <dbReference type="NCBI Taxonomy" id="106335"/>
    <lineage>
        <taxon>Eukaryota</taxon>
        <taxon>Viridiplantae</taxon>
        <taxon>Streptophyta</taxon>
        <taxon>Embryophyta</taxon>
        <taxon>Tracheophyta</taxon>
        <taxon>Spermatophyta</taxon>
        <taxon>Magnoliopsida</taxon>
        <taxon>eudicotyledons</taxon>
        <taxon>Gunneridae</taxon>
        <taxon>Pentapetalae</taxon>
        <taxon>rosids</taxon>
        <taxon>malvids</taxon>
        <taxon>Malvales</taxon>
        <taxon>Malvaceae</taxon>
        <taxon>Malvoideae</taxon>
        <taxon>Hibiscus</taxon>
    </lineage>
</organism>
<protein>
    <recommendedName>
        <fullName evidence="3">Iron-related transcription factor 3 bHLH domain-containing protein</fullName>
    </recommendedName>
</protein>
<evidence type="ECO:0000313" key="5">
    <source>
        <dbReference type="Proteomes" id="UP000436088"/>
    </source>
</evidence>
<evidence type="ECO:0000256" key="2">
    <source>
        <dbReference type="ARBA" id="ARBA00023242"/>
    </source>
</evidence>
<proteinExistence type="predicted"/>
<keyword evidence="5" id="KW-1185">Reference proteome</keyword>
<dbReference type="Proteomes" id="UP000436088">
    <property type="component" value="Unassembled WGS sequence"/>
</dbReference>
<gene>
    <name evidence="4" type="ORF">F3Y22_tig00002889pilonHSYRG00021</name>
</gene>
<evidence type="ECO:0000313" key="4">
    <source>
        <dbReference type="EMBL" id="KAE8730734.1"/>
    </source>
</evidence>
<evidence type="ECO:0000256" key="1">
    <source>
        <dbReference type="ARBA" id="ARBA00023125"/>
    </source>
</evidence>
<comment type="caution">
    <text evidence="4">The sequence shown here is derived from an EMBL/GenBank/DDBJ whole genome shotgun (WGS) entry which is preliminary data.</text>
</comment>
<feature type="domain" description="Iron-related transcription factor 3 bHLH" evidence="3">
    <location>
        <begin position="40"/>
        <end position="70"/>
    </location>
</feature>
<dbReference type="EMBL" id="VEPZ02000202">
    <property type="protein sequence ID" value="KAE8730734.1"/>
    <property type="molecule type" value="Genomic_DNA"/>
</dbReference>
<dbReference type="InterPro" id="IPR057075">
    <property type="entry name" value="bHLH_IRO3"/>
</dbReference>
<dbReference type="AlphaFoldDB" id="A0A6A3CQJ0"/>
<evidence type="ECO:0000259" key="3">
    <source>
        <dbReference type="Pfam" id="PF23177"/>
    </source>
</evidence>
<accession>A0A6A3CQJ0</accession>
<keyword evidence="2" id="KW-0539">Nucleus</keyword>
<sequence>MGSESPAPLVEPKNAERRHLLAVSSLLDSELRSCAPKNKGKVPKRIHKAEREKLKREHLNDLFLDLANALGNVLSLSYRSKSTEQWEGLHSVRSNSTIKGLIQSNRVPQKGKCLLLSESHYLNLETNELEEENSTLETQILELQSEIGTKVVQSKPDLNEPPPDFQQTHLPSHFQVDHPGLPTVEPALAQPPALLVVPLHPDIQTYPMLNSATRPATNQTPLSANHMLDILPRQIMAF</sequence>
<dbReference type="Pfam" id="PF23177">
    <property type="entry name" value="bHLH_IRO3"/>
    <property type="match status" value="1"/>
</dbReference>
<keyword evidence="1" id="KW-0238">DNA-binding</keyword>
<dbReference type="PANTHER" id="PTHR47075">
    <property type="entry name" value="TRANSCRIPTION FACTOR BHLH47"/>
    <property type="match status" value="1"/>
</dbReference>